<dbReference type="Pfam" id="PF00324">
    <property type="entry name" value="AA_permease"/>
    <property type="match status" value="1"/>
</dbReference>
<dbReference type="InterPro" id="IPR004841">
    <property type="entry name" value="AA-permease/SLC12A_dom"/>
</dbReference>
<evidence type="ECO:0000259" key="6">
    <source>
        <dbReference type="Pfam" id="PF00324"/>
    </source>
</evidence>
<feature type="transmembrane region" description="Helical" evidence="5">
    <location>
        <begin position="87"/>
        <end position="109"/>
    </location>
</feature>
<name>A0A507CNK4_9FUNG</name>
<sequence>MLATAFNLSNEQAVTLVSLPSVFASQLAIYYATTRYIYGLSRGGYMPPALSLTTKNGAPYTAMAATSVMFGILSAVLQYSSDKSTSAIFLTIGTIFALTAYIVQPILYIRLKFRLPALPRPFNARVFGIPAAVINLIIASAALVGMVVLNSMWQWCLLWVAIGYVCMIPFYILVVRHYLMDSPEKMFIKRQLDSMMRESLMTSSTSGKGQSMAK</sequence>
<dbReference type="AlphaFoldDB" id="A0A507CNK4"/>
<feature type="transmembrane region" description="Helical" evidence="5">
    <location>
        <begin position="60"/>
        <end position="81"/>
    </location>
</feature>
<dbReference type="GO" id="GO:0016020">
    <property type="term" value="C:membrane"/>
    <property type="evidence" value="ECO:0007669"/>
    <property type="project" value="UniProtKB-SubCell"/>
</dbReference>
<keyword evidence="2 5" id="KW-0812">Transmembrane</keyword>
<dbReference type="OrthoDB" id="3900342at2759"/>
<dbReference type="Proteomes" id="UP000320333">
    <property type="component" value="Unassembled WGS sequence"/>
</dbReference>
<reference evidence="7 8" key="1">
    <citation type="journal article" date="2019" name="Sci. Rep.">
        <title>Comparative genomics of chytrid fungi reveal insights into the obligate biotrophic and pathogenic lifestyle of Synchytrium endobioticum.</title>
        <authorList>
            <person name="van de Vossenberg B.T.L.H."/>
            <person name="Warris S."/>
            <person name="Nguyen H.D.T."/>
            <person name="van Gent-Pelzer M.P.E."/>
            <person name="Joly D.L."/>
            <person name="van de Geest H.C."/>
            <person name="Bonants P.J.M."/>
            <person name="Smith D.S."/>
            <person name="Levesque C.A."/>
            <person name="van der Lee T.A.J."/>
        </authorList>
    </citation>
    <scope>NUCLEOTIDE SEQUENCE [LARGE SCALE GENOMIC DNA]</scope>
    <source>
        <strain evidence="7 8">CBS 675.73</strain>
    </source>
</reference>
<protein>
    <recommendedName>
        <fullName evidence="6">Amino acid permease/ SLC12A domain-containing protein</fullName>
    </recommendedName>
</protein>
<accession>A0A507CNK4</accession>
<organism evidence="7 8">
    <name type="scientific">Chytriomyces confervae</name>
    <dbReference type="NCBI Taxonomy" id="246404"/>
    <lineage>
        <taxon>Eukaryota</taxon>
        <taxon>Fungi</taxon>
        <taxon>Fungi incertae sedis</taxon>
        <taxon>Chytridiomycota</taxon>
        <taxon>Chytridiomycota incertae sedis</taxon>
        <taxon>Chytridiomycetes</taxon>
        <taxon>Chytridiales</taxon>
        <taxon>Chytriomycetaceae</taxon>
        <taxon>Chytriomyces</taxon>
    </lineage>
</organism>
<evidence type="ECO:0000313" key="7">
    <source>
        <dbReference type="EMBL" id="TPX40722.1"/>
    </source>
</evidence>
<dbReference type="InterPro" id="IPR050367">
    <property type="entry name" value="APC_superfamily"/>
</dbReference>
<dbReference type="Gene3D" id="1.20.1740.10">
    <property type="entry name" value="Amino acid/polyamine transporter I"/>
    <property type="match status" value="1"/>
</dbReference>
<keyword evidence="8" id="KW-1185">Reference proteome</keyword>
<evidence type="ECO:0000256" key="4">
    <source>
        <dbReference type="ARBA" id="ARBA00023136"/>
    </source>
</evidence>
<keyword evidence="4 5" id="KW-0472">Membrane</keyword>
<evidence type="ECO:0000256" key="2">
    <source>
        <dbReference type="ARBA" id="ARBA00022692"/>
    </source>
</evidence>
<proteinExistence type="predicted"/>
<dbReference type="PANTHER" id="PTHR42770">
    <property type="entry name" value="AMINO ACID TRANSPORTER-RELATED"/>
    <property type="match status" value="1"/>
</dbReference>
<keyword evidence="3 5" id="KW-1133">Transmembrane helix</keyword>
<gene>
    <name evidence="7" type="ORF">CcCBS67573_g10609</name>
</gene>
<evidence type="ECO:0000256" key="1">
    <source>
        <dbReference type="ARBA" id="ARBA00004141"/>
    </source>
</evidence>
<feature type="transmembrane region" description="Helical" evidence="5">
    <location>
        <begin position="157"/>
        <end position="179"/>
    </location>
</feature>
<evidence type="ECO:0000256" key="3">
    <source>
        <dbReference type="ARBA" id="ARBA00022989"/>
    </source>
</evidence>
<dbReference type="PANTHER" id="PTHR42770:SF7">
    <property type="entry name" value="MEMBRANE PROTEIN"/>
    <property type="match status" value="1"/>
</dbReference>
<comment type="caution">
    <text evidence="7">The sequence shown here is derived from an EMBL/GenBank/DDBJ whole genome shotgun (WGS) entry which is preliminary data.</text>
</comment>
<feature type="domain" description="Amino acid permease/ SLC12A" evidence="6">
    <location>
        <begin position="13"/>
        <end position="177"/>
    </location>
</feature>
<evidence type="ECO:0000313" key="8">
    <source>
        <dbReference type="Proteomes" id="UP000320333"/>
    </source>
</evidence>
<dbReference type="STRING" id="246404.A0A507CNK4"/>
<feature type="transmembrane region" description="Helical" evidence="5">
    <location>
        <begin position="129"/>
        <end position="151"/>
    </location>
</feature>
<feature type="transmembrane region" description="Helical" evidence="5">
    <location>
        <begin position="12"/>
        <end position="32"/>
    </location>
</feature>
<comment type="subcellular location">
    <subcellularLocation>
        <location evidence="1">Membrane</location>
        <topology evidence="1">Multi-pass membrane protein</topology>
    </subcellularLocation>
</comment>
<evidence type="ECO:0000256" key="5">
    <source>
        <dbReference type="SAM" id="Phobius"/>
    </source>
</evidence>
<dbReference type="GO" id="GO:0055085">
    <property type="term" value="P:transmembrane transport"/>
    <property type="evidence" value="ECO:0007669"/>
    <property type="project" value="InterPro"/>
</dbReference>
<dbReference type="EMBL" id="QEAP01001797">
    <property type="protein sequence ID" value="TPX40722.1"/>
    <property type="molecule type" value="Genomic_DNA"/>
</dbReference>